<dbReference type="Gene3D" id="1.10.10.10">
    <property type="entry name" value="Winged helix-like DNA-binding domain superfamily/Winged helix DNA-binding domain"/>
    <property type="match status" value="1"/>
</dbReference>
<dbReference type="SUPFAM" id="SSF46785">
    <property type="entry name" value="Winged helix' DNA-binding domain"/>
    <property type="match status" value="1"/>
</dbReference>
<proteinExistence type="predicted"/>
<dbReference type="InterPro" id="IPR036388">
    <property type="entry name" value="WH-like_DNA-bd_sf"/>
</dbReference>
<dbReference type="AlphaFoldDB" id="W9H6S9"/>
<dbReference type="STRING" id="1385369.N825_35010"/>
<comment type="caution">
    <text evidence="1">The sequence shown here is derived from an EMBL/GenBank/DDBJ whole genome shotgun (WGS) entry which is preliminary data.</text>
</comment>
<dbReference type="InterPro" id="IPR036390">
    <property type="entry name" value="WH_DNA-bd_sf"/>
</dbReference>
<dbReference type="EMBL" id="AVFL01000007">
    <property type="protein sequence ID" value="EWY40491.1"/>
    <property type="molecule type" value="Genomic_DNA"/>
</dbReference>
<evidence type="ECO:0000313" key="1">
    <source>
        <dbReference type="EMBL" id="EWY40491.1"/>
    </source>
</evidence>
<keyword evidence="2" id="KW-1185">Reference proteome</keyword>
<dbReference type="Pfam" id="PF25212">
    <property type="entry name" value="HVO_A0114"/>
    <property type="match status" value="1"/>
</dbReference>
<evidence type="ECO:0000313" key="2">
    <source>
        <dbReference type="Proteomes" id="UP000019486"/>
    </source>
</evidence>
<sequence length="121" mass="13463">MNIGIASREEIQARTLAIVRGELKVKPDDPKIWFNSIESLAQVLSSKNKLLLELISQAKPESMTHLATLSGRKMGNLSRTLHTMERYGLVELRKEASGVIRPLVPYSHVKLDLTLTLSQAA</sequence>
<dbReference type="Proteomes" id="UP000019486">
    <property type="component" value="Unassembled WGS sequence"/>
</dbReference>
<organism evidence="1 2">
    <name type="scientific">Skermanella stibiiresistens SB22</name>
    <dbReference type="NCBI Taxonomy" id="1385369"/>
    <lineage>
        <taxon>Bacteria</taxon>
        <taxon>Pseudomonadati</taxon>
        <taxon>Pseudomonadota</taxon>
        <taxon>Alphaproteobacteria</taxon>
        <taxon>Rhodospirillales</taxon>
        <taxon>Azospirillaceae</taxon>
        <taxon>Skermanella</taxon>
    </lineage>
</organism>
<gene>
    <name evidence="1" type="ORF">N825_35010</name>
</gene>
<name>W9H6S9_9PROT</name>
<accession>W9H6S9</accession>
<protein>
    <submittedName>
        <fullName evidence="1">Transcriptional regulator</fullName>
    </submittedName>
</protein>
<reference evidence="1 2" key="1">
    <citation type="submission" date="2013-08" db="EMBL/GenBank/DDBJ databases">
        <title>The genome sequence of Skermanella stibiiresistens.</title>
        <authorList>
            <person name="Zhu W."/>
            <person name="Wang G."/>
        </authorList>
    </citation>
    <scope>NUCLEOTIDE SEQUENCE [LARGE SCALE GENOMIC DNA]</scope>
    <source>
        <strain evidence="1 2">SB22</strain>
    </source>
</reference>